<evidence type="ECO:0000256" key="1">
    <source>
        <dbReference type="SAM" id="Phobius"/>
    </source>
</evidence>
<feature type="transmembrane region" description="Helical" evidence="1">
    <location>
        <begin position="145"/>
        <end position="166"/>
    </location>
</feature>
<organism evidence="2 3">
    <name type="scientific">Novosphingobium organovorum</name>
    <dbReference type="NCBI Taxonomy" id="2930092"/>
    <lineage>
        <taxon>Bacteria</taxon>
        <taxon>Pseudomonadati</taxon>
        <taxon>Pseudomonadota</taxon>
        <taxon>Alphaproteobacteria</taxon>
        <taxon>Sphingomonadales</taxon>
        <taxon>Sphingomonadaceae</taxon>
        <taxon>Novosphingobium</taxon>
    </lineage>
</organism>
<keyword evidence="3" id="KW-1185">Reference proteome</keyword>
<dbReference type="Proteomes" id="UP001162881">
    <property type="component" value="Unassembled WGS sequence"/>
</dbReference>
<feature type="transmembrane region" description="Helical" evidence="1">
    <location>
        <begin position="110"/>
        <end position="133"/>
    </location>
</feature>
<proteinExistence type="predicted"/>
<feature type="transmembrane region" description="Helical" evidence="1">
    <location>
        <begin position="68"/>
        <end position="89"/>
    </location>
</feature>
<gene>
    <name evidence="2" type="ORF">MTR62_02675</name>
</gene>
<accession>A0ABT0B9Z1</accession>
<keyword evidence="1" id="KW-1133">Transmembrane helix</keyword>
<protein>
    <submittedName>
        <fullName evidence="2">Uncharacterized protein</fullName>
    </submittedName>
</protein>
<keyword evidence="1" id="KW-0472">Membrane</keyword>
<name>A0ABT0B9Z1_9SPHN</name>
<sequence>MTEPTRVGDEPLGRDDALLRDRAVVRALRDMALCAGGTVLGARLDGPLAFLAMQSICSGDGFDPIGAIAVHARVLPMTSAIMAVIALLCQWPGPMPRATALAMTGRDRALRWVAFGVRAMMLFVAMMLVMSVMQAPFRLLAPASASGAVLASVTGMLLLAVVTAVVRPLALRVPFLIPFCCR</sequence>
<dbReference type="RefSeq" id="WP_244016739.1">
    <property type="nucleotide sequence ID" value="NZ_JALHLF010000005.1"/>
</dbReference>
<dbReference type="EMBL" id="JALHLF010000005">
    <property type="protein sequence ID" value="MCJ2181619.1"/>
    <property type="molecule type" value="Genomic_DNA"/>
</dbReference>
<comment type="caution">
    <text evidence="2">The sequence shown here is derived from an EMBL/GenBank/DDBJ whole genome shotgun (WGS) entry which is preliminary data.</text>
</comment>
<evidence type="ECO:0000313" key="3">
    <source>
        <dbReference type="Proteomes" id="UP001162881"/>
    </source>
</evidence>
<reference evidence="2" key="1">
    <citation type="submission" date="2022-03" db="EMBL/GenBank/DDBJ databases">
        <title>Identification of a novel bacterium isolated from mangrove sediments.</title>
        <authorList>
            <person name="Pan X."/>
        </authorList>
    </citation>
    <scope>NUCLEOTIDE SEQUENCE</scope>
    <source>
        <strain evidence="2">B1949</strain>
    </source>
</reference>
<evidence type="ECO:0000313" key="2">
    <source>
        <dbReference type="EMBL" id="MCJ2181619.1"/>
    </source>
</evidence>
<keyword evidence="1" id="KW-0812">Transmembrane</keyword>